<proteinExistence type="predicted"/>
<name>A0A0C3CGD0_PILCF</name>
<dbReference type="Proteomes" id="UP000054166">
    <property type="component" value="Unassembled WGS sequence"/>
</dbReference>
<evidence type="ECO:0000313" key="3">
    <source>
        <dbReference type="EMBL" id="KIM88807.1"/>
    </source>
</evidence>
<accession>A0A0C3CGD0</accession>
<dbReference type="AlphaFoldDB" id="A0A0C3CGD0"/>
<dbReference type="Pfam" id="PF12937">
    <property type="entry name" value="F-box-like"/>
    <property type="match status" value="1"/>
</dbReference>
<dbReference type="STRING" id="765440.A0A0C3CGD0"/>
<organism evidence="3 4">
    <name type="scientific">Piloderma croceum (strain F 1598)</name>
    <dbReference type="NCBI Taxonomy" id="765440"/>
    <lineage>
        <taxon>Eukaryota</taxon>
        <taxon>Fungi</taxon>
        <taxon>Dikarya</taxon>
        <taxon>Basidiomycota</taxon>
        <taxon>Agaricomycotina</taxon>
        <taxon>Agaricomycetes</taxon>
        <taxon>Agaricomycetidae</taxon>
        <taxon>Atheliales</taxon>
        <taxon>Atheliaceae</taxon>
        <taxon>Piloderma</taxon>
    </lineage>
</organism>
<gene>
    <name evidence="3" type="ORF">PILCRDRAFT_239551</name>
</gene>
<dbReference type="OrthoDB" id="3219396at2759"/>
<dbReference type="HOGENOM" id="CLU_403894_0_0_1"/>
<reference evidence="3 4" key="1">
    <citation type="submission" date="2014-04" db="EMBL/GenBank/DDBJ databases">
        <authorList>
            <consortium name="DOE Joint Genome Institute"/>
            <person name="Kuo A."/>
            <person name="Tarkka M."/>
            <person name="Buscot F."/>
            <person name="Kohler A."/>
            <person name="Nagy L.G."/>
            <person name="Floudas D."/>
            <person name="Copeland A."/>
            <person name="Barry K.W."/>
            <person name="Cichocki N."/>
            <person name="Veneault-Fourrey C."/>
            <person name="LaButti K."/>
            <person name="Lindquist E.A."/>
            <person name="Lipzen A."/>
            <person name="Lundell T."/>
            <person name="Morin E."/>
            <person name="Murat C."/>
            <person name="Sun H."/>
            <person name="Tunlid A."/>
            <person name="Henrissat B."/>
            <person name="Grigoriev I.V."/>
            <person name="Hibbett D.S."/>
            <person name="Martin F."/>
            <person name="Nordberg H.P."/>
            <person name="Cantor M.N."/>
            <person name="Hua S.X."/>
        </authorList>
    </citation>
    <scope>NUCLEOTIDE SEQUENCE [LARGE SCALE GENOMIC DNA]</scope>
    <source>
        <strain evidence="3 4">F 1598</strain>
    </source>
</reference>
<protein>
    <recommendedName>
        <fullName evidence="2">F-box domain-containing protein</fullName>
    </recommendedName>
</protein>
<sequence length="641" mass="72976">MMLFTRFRKKSSELCVITRLPDEVLVEEIMLTLSIEDIIALRRVNKLFYQLTHQPVIWKTLLRSMNIKPPPLPPSKRYSHLGSITGFEAERMVTRAISFHNNWRSEKPKVYDVQHFLQQHNVLSMVVLPGGKHLVASVADYTYTLHWIMVLVMDYRHGGLIPLAKAPTETKAFNLRAKYMTVRGVSGIVIAYIRREFYGSSYAATGGTINPSDYDETRDIDPPYPLRYECVALLVSLDALEDLADPHFPPGSAEFFERAKAQSPPFSRLSRIRSRSQLDTIDLADICGEPYIAVVKKPETIVFKNLDTGVTSSLTIKRWWGFEDVEHNIHNFRIMPYHRDFLVMVSIPILAAIELPAADLTLPPPPVIPGPRKKEAYLYACIFSVPDDGDDVRDLEPFEFKFFEDGTDFDSIQISDPVLPSRLDSSIRPLRFQADDPPVCIYYRNLSTQDLMEVRIRPCRPDSLQPLRNTFFESLSILWKTSYHIGSRPVVANVLPAHTRPLIWTTPQENRTESPPLINFYSHIHDIQGAEGKKEWELEEESIDMDDAVNDKDLPTPTPICFRQSQARASVSAAIKVPIALRKALKHGIKGLAWDDWSGRIFVATLDDCMIHVVDLAQSPKEDSGGQRIPVPLADERMIDR</sequence>
<evidence type="ECO:0000256" key="1">
    <source>
        <dbReference type="SAM" id="MobiDB-lite"/>
    </source>
</evidence>
<dbReference type="InterPro" id="IPR036047">
    <property type="entry name" value="F-box-like_dom_sf"/>
</dbReference>
<feature type="domain" description="F-box" evidence="2">
    <location>
        <begin position="18"/>
        <end position="63"/>
    </location>
</feature>
<dbReference type="InterPro" id="IPR001810">
    <property type="entry name" value="F-box_dom"/>
</dbReference>
<keyword evidence="4" id="KW-1185">Reference proteome</keyword>
<dbReference type="Gene3D" id="1.20.1280.50">
    <property type="match status" value="1"/>
</dbReference>
<dbReference type="SUPFAM" id="SSF81383">
    <property type="entry name" value="F-box domain"/>
    <property type="match status" value="1"/>
</dbReference>
<reference evidence="4" key="2">
    <citation type="submission" date="2015-01" db="EMBL/GenBank/DDBJ databases">
        <title>Evolutionary Origins and Diversification of the Mycorrhizal Mutualists.</title>
        <authorList>
            <consortium name="DOE Joint Genome Institute"/>
            <consortium name="Mycorrhizal Genomics Consortium"/>
            <person name="Kohler A."/>
            <person name="Kuo A."/>
            <person name="Nagy L.G."/>
            <person name="Floudas D."/>
            <person name="Copeland A."/>
            <person name="Barry K.W."/>
            <person name="Cichocki N."/>
            <person name="Veneault-Fourrey C."/>
            <person name="LaButti K."/>
            <person name="Lindquist E.A."/>
            <person name="Lipzen A."/>
            <person name="Lundell T."/>
            <person name="Morin E."/>
            <person name="Murat C."/>
            <person name="Riley R."/>
            <person name="Ohm R."/>
            <person name="Sun H."/>
            <person name="Tunlid A."/>
            <person name="Henrissat B."/>
            <person name="Grigoriev I.V."/>
            <person name="Hibbett D.S."/>
            <person name="Martin F."/>
        </authorList>
    </citation>
    <scope>NUCLEOTIDE SEQUENCE [LARGE SCALE GENOMIC DNA]</scope>
    <source>
        <strain evidence="4">F 1598</strain>
    </source>
</reference>
<dbReference type="InParanoid" id="A0A0C3CGD0"/>
<dbReference type="EMBL" id="KN832976">
    <property type="protein sequence ID" value="KIM88807.1"/>
    <property type="molecule type" value="Genomic_DNA"/>
</dbReference>
<evidence type="ECO:0000259" key="2">
    <source>
        <dbReference type="Pfam" id="PF12937"/>
    </source>
</evidence>
<feature type="region of interest" description="Disordered" evidence="1">
    <location>
        <begin position="620"/>
        <end position="641"/>
    </location>
</feature>
<evidence type="ECO:0000313" key="4">
    <source>
        <dbReference type="Proteomes" id="UP000054166"/>
    </source>
</evidence>